<evidence type="ECO:0000259" key="12">
    <source>
        <dbReference type="SMART" id="SM00387"/>
    </source>
</evidence>
<dbReference type="Pfam" id="PF13589">
    <property type="entry name" value="HATPase_c_3"/>
    <property type="match status" value="1"/>
</dbReference>
<comment type="subcellular location">
    <subcellularLocation>
        <location evidence="1 10">Cytoplasm</location>
    </subcellularLocation>
</comment>
<sequence length="638" mass="73144">MTVQKFEFKTEVKELLNLMIHSLYSHKEIFLRELISNSSDAIDKARYESLTKSEIIDAAGPWKISIRRDRTAGTLIISDNGIGMTREEMIESLGTIAHSGTTDFLRALHEKDIKEKPELIGQFGVGFYSSFMVADKVTVVSRKAGTKDNKAVSWQSAADGSFAIEETEKDTVGTDVVLHLKEEEKKYLDEWELRTVIKKYSDYIEYPIVMEVEREREDEKEKGKKLKVTEEERINSGKAIWLREKSEVQEDEYKEFYKHISHDFGDPARTIHYKAEGTSEFIALLYVPSKAPLGMFYKDFKIGPALYVKKVQIMDHCEQLVPEYLRFVKGVVDSSDLPLNVSREILQNNRQVEIIKKNITKKVIDTLAEMKKNEYAGYVDFYKEFGRVLKEGIHYDMSKKEQIADLLLWTSSKTGPDTFTTLQDYVDGMPLAQEDIYYITARTYEEASNSPYLEAIREKNYEVLIMLDEIDDFIMGELFEYKGKKLRSVVRGDIDLDKEGESEKEKVKGEFEKLIDYMKEMLRDDVKDVRLSGRLKDSACCLVTEEGGLDPNMEKLLKAMGQAVPVTKRILEINASHPLLETMKGILEKEGRAPVLKEYSDLLYNQALLLEGSRPKDPTAFVKAVSKLMVDNATQKTA</sequence>
<dbReference type="InterPro" id="IPR003594">
    <property type="entry name" value="HATPase_dom"/>
</dbReference>
<comment type="caution">
    <text evidence="10">Lacks conserved residue(s) required for the propagation of feature annotation.</text>
</comment>
<evidence type="ECO:0000256" key="10">
    <source>
        <dbReference type="HAMAP-Rule" id="MF_00505"/>
    </source>
</evidence>
<dbReference type="InterPro" id="IPR036890">
    <property type="entry name" value="HATPase_C_sf"/>
</dbReference>
<dbReference type="Pfam" id="PF00183">
    <property type="entry name" value="HSP90"/>
    <property type="match status" value="1"/>
</dbReference>
<evidence type="ECO:0000256" key="5">
    <source>
        <dbReference type="ARBA" id="ARBA00022840"/>
    </source>
</evidence>
<keyword evidence="14" id="KW-1185">Reference proteome</keyword>
<evidence type="ECO:0000256" key="9">
    <source>
        <dbReference type="ARBA" id="ARBA00070675"/>
    </source>
</evidence>
<protein>
    <recommendedName>
        <fullName evidence="9 10">Chaperone protein HtpG</fullName>
    </recommendedName>
    <alternativeName>
        <fullName evidence="10">Heat shock protein HtpG</fullName>
    </alternativeName>
    <alternativeName>
        <fullName evidence="10">High temperature protein G</fullName>
    </alternativeName>
</protein>
<comment type="function">
    <text evidence="8 10">Molecular chaperone. Has ATPase activity.</text>
</comment>
<feature type="binding site" evidence="11">
    <location>
        <position position="84"/>
    </location>
    <ligand>
        <name>ATP</name>
        <dbReference type="ChEBI" id="CHEBI:30616"/>
    </ligand>
</feature>
<keyword evidence="6 10" id="KW-0346">Stress response</keyword>
<gene>
    <name evidence="10 13" type="primary">htpG</name>
    <name evidence="13" type="ORF">NBG4_20085</name>
</gene>
<dbReference type="FunFam" id="3.30.230.80:FF:000002">
    <property type="entry name" value="Molecular chaperone HtpG"/>
    <property type="match status" value="1"/>
</dbReference>
<dbReference type="PANTHER" id="PTHR11528">
    <property type="entry name" value="HEAT SHOCK PROTEIN 90 FAMILY MEMBER"/>
    <property type="match status" value="1"/>
</dbReference>
<feature type="binding site" evidence="11">
    <location>
        <position position="79"/>
    </location>
    <ligand>
        <name>ATP</name>
        <dbReference type="ChEBI" id="CHEBI:30616"/>
    </ligand>
</feature>
<evidence type="ECO:0000256" key="3">
    <source>
        <dbReference type="ARBA" id="ARBA00022490"/>
    </source>
</evidence>
<feature type="binding site" evidence="11">
    <location>
        <position position="343"/>
    </location>
    <ligand>
        <name>ATP</name>
        <dbReference type="ChEBI" id="CHEBI:30616"/>
    </ligand>
</feature>
<keyword evidence="3 10" id="KW-0963">Cytoplasm</keyword>
<dbReference type="NCBIfam" id="NF003555">
    <property type="entry name" value="PRK05218.1"/>
    <property type="match status" value="1"/>
</dbReference>
<feature type="region of interest" description="A; substrate-binding" evidence="10">
    <location>
        <begin position="1"/>
        <end position="343"/>
    </location>
</feature>
<dbReference type="PROSITE" id="PS00298">
    <property type="entry name" value="HSP90"/>
    <property type="match status" value="1"/>
</dbReference>
<dbReference type="GO" id="GO:0016887">
    <property type="term" value="F:ATP hydrolysis activity"/>
    <property type="evidence" value="ECO:0007669"/>
    <property type="project" value="InterPro"/>
</dbReference>
<dbReference type="Gene3D" id="3.40.50.11260">
    <property type="match status" value="1"/>
</dbReference>
<evidence type="ECO:0000256" key="7">
    <source>
        <dbReference type="ARBA" id="ARBA00023186"/>
    </source>
</evidence>
<dbReference type="EMBL" id="OUUY01000064">
    <property type="protein sequence ID" value="SPQ00279.1"/>
    <property type="molecule type" value="Genomic_DNA"/>
</dbReference>
<dbReference type="InterPro" id="IPR020575">
    <property type="entry name" value="Hsp90_N"/>
</dbReference>
<dbReference type="FunFam" id="3.30.565.10:FF:000009">
    <property type="entry name" value="Molecular chaperone HtpG"/>
    <property type="match status" value="1"/>
</dbReference>
<dbReference type="SMART" id="SM00387">
    <property type="entry name" value="HATPase_c"/>
    <property type="match status" value="1"/>
</dbReference>
<reference evidence="14" key="1">
    <citation type="submission" date="2018-03" db="EMBL/GenBank/DDBJ databases">
        <authorList>
            <person name="Zecchin S."/>
        </authorList>
    </citation>
    <scope>NUCLEOTIDE SEQUENCE [LARGE SCALE GENOMIC DNA]</scope>
</reference>
<evidence type="ECO:0000256" key="6">
    <source>
        <dbReference type="ARBA" id="ARBA00023016"/>
    </source>
</evidence>
<dbReference type="SUPFAM" id="SSF54211">
    <property type="entry name" value="Ribosomal protein S5 domain 2-like"/>
    <property type="match status" value="1"/>
</dbReference>
<dbReference type="PIRSF" id="PIRSF002583">
    <property type="entry name" value="Hsp90"/>
    <property type="match status" value="1"/>
</dbReference>
<evidence type="ECO:0000313" key="14">
    <source>
        <dbReference type="Proteomes" id="UP000245125"/>
    </source>
</evidence>
<dbReference type="GO" id="GO:0005737">
    <property type="term" value="C:cytoplasm"/>
    <property type="evidence" value="ECO:0007669"/>
    <property type="project" value="UniProtKB-SubCell"/>
</dbReference>
<evidence type="ECO:0000256" key="4">
    <source>
        <dbReference type="ARBA" id="ARBA00022741"/>
    </source>
</evidence>
<comment type="subunit">
    <text evidence="10">Homodimer.</text>
</comment>
<comment type="similarity">
    <text evidence="2 10">Belongs to the heat shock protein 90 family.</text>
</comment>
<dbReference type="GO" id="GO:0051082">
    <property type="term" value="F:unfolded protein binding"/>
    <property type="evidence" value="ECO:0007669"/>
    <property type="project" value="UniProtKB-UniRule"/>
</dbReference>
<evidence type="ECO:0000256" key="2">
    <source>
        <dbReference type="ARBA" id="ARBA00008239"/>
    </source>
</evidence>
<dbReference type="Gene3D" id="3.30.230.80">
    <property type="match status" value="1"/>
</dbReference>
<dbReference type="SUPFAM" id="SSF110942">
    <property type="entry name" value="HSP90 C-terminal domain"/>
    <property type="match status" value="1"/>
</dbReference>
<feature type="binding site" evidence="11">
    <location>
        <begin position="122"/>
        <end position="127"/>
    </location>
    <ligand>
        <name>ATP</name>
        <dbReference type="ChEBI" id="CHEBI:30616"/>
    </ligand>
</feature>
<dbReference type="Gene3D" id="1.20.120.790">
    <property type="entry name" value="Heat shock protein 90, C-terminal domain"/>
    <property type="match status" value="1"/>
</dbReference>
<feature type="domain" description="Histidine kinase/HSP90-like ATPase" evidence="12">
    <location>
        <begin position="26"/>
        <end position="184"/>
    </location>
</feature>
<dbReference type="AlphaFoldDB" id="A0A2U3QG14"/>
<name>A0A2U3QG14_9BACT</name>
<feature type="binding site" evidence="11">
    <location>
        <position position="37"/>
    </location>
    <ligand>
        <name>ATP</name>
        <dbReference type="ChEBI" id="CHEBI:30616"/>
    </ligand>
</feature>
<feature type="binding site" evidence="11">
    <location>
        <position position="174"/>
    </location>
    <ligand>
        <name>ATP</name>
        <dbReference type="ChEBI" id="CHEBI:30616"/>
    </ligand>
</feature>
<proteinExistence type="inferred from homology"/>
<keyword evidence="4 10" id="KW-0547">Nucleotide-binding</keyword>
<dbReference type="FunFam" id="1.20.120.790:FF:000006">
    <property type="entry name" value="Chaperone protein HtpG"/>
    <property type="match status" value="1"/>
</dbReference>
<evidence type="ECO:0000256" key="11">
    <source>
        <dbReference type="PIRSR" id="PIRSR002583-1"/>
    </source>
</evidence>
<dbReference type="OrthoDB" id="9802640at2"/>
<feature type="binding site" evidence="11">
    <location>
        <position position="33"/>
    </location>
    <ligand>
        <name>ATP</name>
        <dbReference type="ChEBI" id="CHEBI:30616"/>
    </ligand>
</feature>
<dbReference type="Gene3D" id="3.30.565.10">
    <property type="entry name" value="Histidine kinase-like ATPase, C-terminal domain"/>
    <property type="match status" value="1"/>
</dbReference>
<dbReference type="PRINTS" id="PR00775">
    <property type="entry name" value="HEATSHOCK90"/>
</dbReference>
<dbReference type="InterPro" id="IPR019805">
    <property type="entry name" value="Heat_shock_protein_90_CS"/>
</dbReference>
<feature type="binding site" evidence="11">
    <location>
        <begin position="99"/>
        <end position="100"/>
    </location>
    <ligand>
        <name>ATP</name>
        <dbReference type="ChEBI" id="CHEBI:30616"/>
    </ligand>
</feature>
<evidence type="ECO:0000313" key="13">
    <source>
        <dbReference type="EMBL" id="SPQ00279.1"/>
    </source>
</evidence>
<dbReference type="GO" id="GO:0140662">
    <property type="term" value="F:ATP-dependent protein folding chaperone"/>
    <property type="evidence" value="ECO:0007669"/>
    <property type="project" value="InterPro"/>
</dbReference>
<organism evidence="13 14">
    <name type="scientific">Candidatus Sulfobium mesophilum</name>
    <dbReference type="NCBI Taxonomy" id="2016548"/>
    <lineage>
        <taxon>Bacteria</taxon>
        <taxon>Pseudomonadati</taxon>
        <taxon>Nitrospirota</taxon>
        <taxon>Nitrospiria</taxon>
        <taxon>Nitrospirales</taxon>
        <taxon>Nitrospiraceae</taxon>
        <taxon>Candidatus Sulfobium</taxon>
    </lineage>
</organism>
<evidence type="ECO:0000256" key="1">
    <source>
        <dbReference type="ARBA" id="ARBA00004496"/>
    </source>
</evidence>
<dbReference type="SUPFAM" id="SSF55874">
    <property type="entry name" value="ATPase domain of HSP90 chaperone/DNA topoisomerase II/histidine kinase"/>
    <property type="match status" value="1"/>
</dbReference>
<keyword evidence="5 10" id="KW-0067">ATP-binding</keyword>
<dbReference type="HAMAP" id="MF_00505">
    <property type="entry name" value="HSP90"/>
    <property type="match status" value="1"/>
</dbReference>
<evidence type="ECO:0000256" key="8">
    <source>
        <dbReference type="ARBA" id="ARBA00058590"/>
    </source>
</evidence>
<accession>A0A2U3QG14</accession>
<feature type="region of interest" description="C" evidence="10">
    <location>
        <begin position="556"/>
        <end position="638"/>
    </location>
</feature>
<keyword evidence="7 10" id="KW-0143">Chaperone</keyword>
<dbReference type="Proteomes" id="UP000245125">
    <property type="component" value="Unassembled WGS sequence"/>
</dbReference>
<dbReference type="GO" id="GO:0005524">
    <property type="term" value="F:ATP binding"/>
    <property type="evidence" value="ECO:0007669"/>
    <property type="project" value="UniProtKB-UniRule"/>
</dbReference>
<dbReference type="CDD" id="cd16927">
    <property type="entry name" value="HATPase_Hsp90-like"/>
    <property type="match status" value="1"/>
</dbReference>
<dbReference type="InterPro" id="IPR001404">
    <property type="entry name" value="Hsp90_fam"/>
</dbReference>
<dbReference type="InterPro" id="IPR020568">
    <property type="entry name" value="Ribosomal_Su5_D2-typ_SF"/>
</dbReference>
<dbReference type="InterPro" id="IPR037196">
    <property type="entry name" value="HSP90_C"/>
</dbReference>